<keyword evidence="1" id="KW-1277">Toxin-antitoxin system</keyword>
<dbReference type="GO" id="GO:0004521">
    <property type="term" value="F:RNA endonuclease activity"/>
    <property type="evidence" value="ECO:0007669"/>
    <property type="project" value="TreeGrafter"/>
</dbReference>
<dbReference type="GO" id="GO:0006415">
    <property type="term" value="P:translational termination"/>
    <property type="evidence" value="ECO:0007669"/>
    <property type="project" value="TreeGrafter"/>
</dbReference>
<dbReference type="Proteomes" id="UP000591844">
    <property type="component" value="Unassembled WGS sequence"/>
</dbReference>
<dbReference type="Pfam" id="PF15738">
    <property type="entry name" value="YafQ_toxin"/>
    <property type="match status" value="1"/>
</dbReference>
<feature type="active site" description="Proton donor" evidence="2">
    <location>
        <position position="96"/>
    </location>
</feature>
<gene>
    <name evidence="3" type="ORF">C5469_22270</name>
</gene>
<dbReference type="SUPFAM" id="SSF143011">
    <property type="entry name" value="RelE-like"/>
    <property type="match status" value="1"/>
</dbReference>
<proteinExistence type="predicted"/>
<dbReference type="NCBIfam" id="TIGR02385">
    <property type="entry name" value="RelE_StbE"/>
    <property type="match status" value="1"/>
</dbReference>
<dbReference type="AlphaFoldDB" id="A0A7X5TK90"/>
<evidence type="ECO:0000313" key="3">
    <source>
        <dbReference type="EMBL" id="NHB94697.1"/>
    </source>
</evidence>
<dbReference type="InterPro" id="IPR007712">
    <property type="entry name" value="RelE/ParE_toxin"/>
</dbReference>
<organism evidence="3 4">
    <name type="scientific">Photorhabdus cinerea</name>
    <dbReference type="NCBI Taxonomy" id="471575"/>
    <lineage>
        <taxon>Bacteria</taxon>
        <taxon>Pseudomonadati</taxon>
        <taxon>Pseudomonadota</taxon>
        <taxon>Gammaproteobacteria</taxon>
        <taxon>Enterobacterales</taxon>
        <taxon>Morganellaceae</taxon>
        <taxon>Photorhabdus</taxon>
    </lineage>
</organism>
<keyword evidence="4" id="KW-1185">Reference proteome</keyword>
<dbReference type="InterPro" id="IPR004386">
    <property type="entry name" value="Toxin_YafQ-like"/>
</dbReference>
<comment type="caution">
    <text evidence="3">The sequence shown here is derived from an EMBL/GenBank/DDBJ whole genome shotgun (WGS) entry which is preliminary data.</text>
</comment>
<dbReference type="GO" id="GO:0006402">
    <property type="term" value="P:mRNA catabolic process"/>
    <property type="evidence" value="ECO:0007669"/>
    <property type="project" value="TreeGrafter"/>
</dbReference>
<dbReference type="PANTHER" id="PTHR40588:SF1">
    <property type="entry name" value="MRNA INTERFERASE TOXIN YAFQ"/>
    <property type="match status" value="1"/>
</dbReference>
<accession>A0A7X5TK90</accession>
<evidence type="ECO:0000256" key="1">
    <source>
        <dbReference type="ARBA" id="ARBA00022649"/>
    </source>
</evidence>
<sequence>MISNKRAPLPYRTDRTKNFEKSWQRYNKNGRYNMQDAVITMNLITNRQPIPAEYRDHALTGELSGYRELHIGGDFLLIYRVDDKKEIVYFTDIGTHAELFK</sequence>
<dbReference type="PANTHER" id="PTHR40588">
    <property type="entry name" value="MRNA INTERFERASE TOXIN YAFQ"/>
    <property type="match status" value="1"/>
</dbReference>
<evidence type="ECO:0000313" key="4">
    <source>
        <dbReference type="Proteomes" id="UP000591844"/>
    </source>
</evidence>
<dbReference type="RefSeq" id="WP_166310791.1">
    <property type="nucleotide sequence ID" value="NZ_CAWPIB010000066.1"/>
</dbReference>
<evidence type="ECO:0000256" key="2">
    <source>
        <dbReference type="PIRSR" id="PIRSR006156-1"/>
    </source>
</evidence>
<reference evidence="3 4" key="1">
    <citation type="submission" date="2018-02" db="EMBL/GenBank/DDBJ databases">
        <authorList>
            <person name="Machado R.A."/>
        </authorList>
    </citation>
    <scope>NUCLEOTIDE SEQUENCE [LARGE SCALE GENOMIC DNA]</scope>
    <source>
        <strain evidence="3 4">DSM 19724</strain>
    </source>
</reference>
<protein>
    <submittedName>
        <fullName evidence="3">Type II toxin-antitoxin system YafQ family toxin</fullName>
    </submittedName>
</protein>
<dbReference type="EMBL" id="PUJW01000066">
    <property type="protein sequence ID" value="NHB94697.1"/>
    <property type="molecule type" value="Genomic_DNA"/>
</dbReference>
<name>A0A7X5TK90_9GAMM</name>
<dbReference type="PIRSF" id="PIRSF006156">
    <property type="entry name" value="YafQ"/>
    <property type="match status" value="1"/>
</dbReference>
<dbReference type="Gene3D" id="3.30.2310.20">
    <property type="entry name" value="RelE-like"/>
    <property type="match status" value="1"/>
</dbReference>
<dbReference type="InterPro" id="IPR035093">
    <property type="entry name" value="RelE/ParE_toxin_dom_sf"/>
</dbReference>